<dbReference type="Proteomes" id="UP001152759">
    <property type="component" value="Chromosome 10"/>
</dbReference>
<feature type="domain" description="Transposable element P transposase-like RNase H C-terminal" evidence="2">
    <location>
        <begin position="53"/>
        <end position="82"/>
    </location>
</feature>
<evidence type="ECO:0000313" key="3">
    <source>
        <dbReference type="EMBL" id="CAH0382895.1"/>
    </source>
</evidence>
<dbReference type="EMBL" id="OU963871">
    <property type="protein sequence ID" value="CAH0382895.1"/>
    <property type="molecule type" value="Genomic_DNA"/>
</dbReference>
<keyword evidence="4" id="KW-1185">Reference proteome</keyword>
<dbReference type="AlphaFoldDB" id="A0A9N9ZZC8"/>
<protein>
    <recommendedName>
        <fullName evidence="2">Transposable element P transposase-like RNase H C-terminal domain-containing protein</fullName>
    </recommendedName>
</protein>
<organism evidence="3 4">
    <name type="scientific">Bemisia tabaci</name>
    <name type="common">Sweetpotato whitefly</name>
    <name type="synonym">Aleurodes tabaci</name>
    <dbReference type="NCBI Taxonomy" id="7038"/>
    <lineage>
        <taxon>Eukaryota</taxon>
        <taxon>Metazoa</taxon>
        <taxon>Ecdysozoa</taxon>
        <taxon>Arthropoda</taxon>
        <taxon>Hexapoda</taxon>
        <taxon>Insecta</taxon>
        <taxon>Pterygota</taxon>
        <taxon>Neoptera</taxon>
        <taxon>Paraneoptera</taxon>
        <taxon>Hemiptera</taxon>
        <taxon>Sternorrhyncha</taxon>
        <taxon>Aleyrodoidea</taxon>
        <taxon>Aleyrodidae</taxon>
        <taxon>Aleyrodinae</taxon>
        <taxon>Bemisia</taxon>
    </lineage>
</organism>
<proteinExistence type="predicted"/>
<sequence>MINSTATKETIAASDLCETEDDPDDSVFDADRSVGGKPLNPGASRTGLSQHRDHVELFLGLIRAMGGWSNNPPSRHFKAAYKRILCHFKLYKEDNGNCIPQENISILYCSSAFKHPDKMINSTATKETIAASDLCETEDDPNDSVFDADRSAENFWRTAPTSAS</sequence>
<reference evidence="3" key="1">
    <citation type="submission" date="2021-12" db="EMBL/GenBank/DDBJ databases">
        <authorList>
            <person name="King R."/>
        </authorList>
    </citation>
    <scope>NUCLEOTIDE SEQUENCE</scope>
</reference>
<dbReference type="Pfam" id="PF21789">
    <property type="entry name" value="TNP-like_RNaseH_C"/>
    <property type="match status" value="1"/>
</dbReference>
<feature type="region of interest" description="Disordered" evidence="1">
    <location>
        <begin position="1"/>
        <end position="47"/>
    </location>
</feature>
<accession>A0A9N9ZZC8</accession>
<feature type="compositionally biased region" description="Acidic residues" evidence="1">
    <location>
        <begin position="17"/>
        <end position="28"/>
    </location>
</feature>
<evidence type="ECO:0000256" key="1">
    <source>
        <dbReference type="SAM" id="MobiDB-lite"/>
    </source>
</evidence>
<evidence type="ECO:0000259" key="2">
    <source>
        <dbReference type="Pfam" id="PF21789"/>
    </source>
</evidence>
<dbReference type="InterPro" id="IPR048367">
    <property type="entry name" value="TNP-like_RNaseH_C"/>
</dbReference>
<gene>
    <name evidence="3" type="ORF">BEMITA_LOCUS2389</name>
</gene>
<evidence type="ECO:0000313" key="4">
    <source>
        <dbReference type="Proteomes" id="UP001152759"/>
    </source>
</evidence>
<name>A0A9N9ZZC8_BEMTA</name>